<accession>A0A3R6EAL2</accession>
<protein>
    <submittedName>
        <fullName evidence="8">GtrA family protein</fullName>
    </submittedName>
</protein>
<dbReference type="EMBL" id="QSFX01000002">
    <property type="protein sequence ID" value="RHA91325.1"/>
    <property type="molecule type" value="Genomic_DNA"/>
</dbReference>
<evidence type="ECO:0000259" key="7">
    <source>
        <dbReference type="Pfam" id="PF04138"/>
    </source>
</evidence>
<dbReference type="AlphaFoldDB" id="A0A3R6EAL2"/>
<gene>
    <name evidence="8" type="ORF">DW914_02920</name>
</gene>
<feature type="transmembrane region" description="Helical" evidence="6">
    <location>
        <begin position="83"/>
        <end position="107"/>
    </location>
</feature>
<dbReference type="Pfam" id="PF04138">
    <property type="entry name" value="GtrA_DPMS_TM"/>
    <property type="match status" value="1"/>
</dbReference>
<dbReference type="PANTHER" id="PTHR38459">
    <property type="entry name" value="PROPHAGE BACTOPRENOL-LINKED GLUCOSE TRANSLOCASE HOMOLOG"/>
    <property type="match status" value="1"/>
</dbReference>
<dbReference type="Proteomes" id="UP000283492">
    <property type="component" value="Unassembled WGS sequence"/>
</dbReference>
<dbReference type="GO" id="GO:0005886">
    <property type="term" value="C:plasma membrane"/>
    <property type="evidence" value="ECO:0007669"/>
    <property type="project" value="TreeGrafter"/>
</dbReference>
<feature type="transmembrane region" description="Helical" evidence="6">
    <location>
        <begin position="43"/>
        <end position="62"/>
    </location>
</feature>
<evidence type="ECO:0000256" key="1">
    <source>
        <dbReference type="ARBA" id="ARBA00004141"/>
    </source>
</evidence>
<evidence type="ECO:0000256" key="3">
    <source>
        <dbReference type="ARBA" id="ARBA00022692"/>
    </source>
</evidence>
<evidence type="ECO:0000256" key="6">
    <source>
        <dbReference type="SAM" id="Phobius"/>
    </source>
</evidence>
<feature type="transmembrane region" description="Helical" evidence="6">
    <location>
        <begin position="119"/>
        <end position="141"/>
    </location>
</feature>
<dbReference type="PANTHER" id="PTHR38459:SF5">
    <property type="entry name" value="CELL WALL TEICHOIC ACID GLYCOSYLATION PROTEIN GTCA"/>
    <property type="match status" value="1"/>
</dbReference>
<name>A0A3R6EAL2_9FIRM</name>
<evidence type="ECO:0000256" key="5">
    <source>
        <dbReference type="ARBA" id="ARBA00023136"/>
    </source>
</evidence>
<evidence type="ECO:0000256" key="4">
    <source>
        <dbReference type="ARBA" id="ARBA00022989"/>
    </source>
</evidence>
<comment type="similarity">
    <text evidence="2">Belongs to the GtrA family.</text>
</comment>
<evidence type="ECO:0000313" key="8">
    <source>
        <dbReference type="EMBL" id="RHA91325.1"/>
    </source>
</evidence>
<keyword evidence="3 6" id="KW-0812">Transmembrane</keyword>
<evidence type="ECO:0000256" key="2">
    <source>
        <dbReference type="ARBA" id="ARBA00009399"/>
    </source>
</evidence>
<evidence type="ECO:0000313" key="9">
    <source>
        <dbReference type="Proteomes" id="UP000283492"/>
    </source>
</evidence>
<keyword evidence="5 6" id="KW-0472">Membrane</keyword>
<dbReference type="InterPro" id="IPR051401">
    <property type="entry name" value="GtrA_CellWall_Glycosyl"/>
</dbReference>
<organism evidence="8 9">
    <name type="scientific">Roseburia inulinivorans</name>
    <dbReference type="NCBI Taxonomy" id="360807"/>
    <lineage>
        <taxon>Bacteria</taxon>
        <taxon>Bacillati</taxon>
        <taxon>Bacillota</taxon>
        <taxon>Clostridia</taxon>
        <taxon>Lachnospirales</taxon>
        <taxon>Lachnospiraceae</taxon>
        <taxon>Roseburia</taxon>
    </lineage>
</organism>
<comment type="subcellular location">
    <subcellularLocation>
        <location evidence="1">Membrane</location>
        <topology evidence="1">Multi-pass membrane protein</topology>
    </subcellularLocation>
</comment>
<proteinExistence type="inferred from homology"/>
<keyword evidence="4 6" id="KW-1133">Transmembrane helix</keyword>
<reference evidence="8 9" key="1">
    <citation type="submission" date="2018-08" db="EMBL/GenBank/DDBJ databases">
        <title>A genome reference for cultivated species of the human gut microbiota.</title>
        <authorList>
            <person name="Zou Y."/>
            <person name="Xue W."/>
            <person name="Luo G."/>
        </authorList>
    </citation>
    <scope>NUCLEOTIDE SEQUENCE [LARGE SCALE GENOMIC DNA]</scope>
    <source>
        <strain evidence="8 9">AM42-1AC</strain>
    </source>
</reference>
<sequence length="147" mass="16739">MIMKKIKRLLLKYKEVIMYLIFGVATTLVNWVVYSLLMKTSAVNMTISNAIAWFTAVVFAYITNKLFVFESKSWNVAEVWKEVVKFFGARITTGVIEIGGLPLLYYIGVKQSLFGVEGFAAKILVSVIVVILNYVFSKIFVFNKKDK</sequence>
<dbReference type="GO" id="GO:0000271">
    <property type="term" value="P:polysaccharide biosynthetic process"/>
    <property type="evidence" value="ECO:0007669"/>
    <property type="project" value="InterPro"/>
</dbReference>
<feature type="transmembrane region" description="Helical" evidence="6">
    <location>
        <begin position="16"/>
        <end position="37"/>
    </location>
</feature>
<feature type="domain" description="GtrA/DPMS transmembrane" evidence="7">
    <location>
        <begin position="19"/>
        <end position="142"/>
    </location>
</feature>
<dbReference type="InterPro" id="IPR007267">
    <property type="entry name" value="GtrA_DPMS_TM"/>
</dbReference>
<comment type="caution">
    <text evidence="8">The sequence shown here is derived from an EMBL/GenBank/DDBJ whole genome shotgun (WGS) entry which is preliminary data.</text>
</comment>